<feature type="compositionally biased region" description="Polar residues" evidence="1">
    <location>
        <begin position="73"/>
        <end position="88"/>
    </location>
</feature>
<reference evidence="2" key="1">
    <citation type="journal article" date="2020" name="Fungal Divers.">
        <title>Resolving the Mortierellaceae phylogeny through synthesis of multi-gene phylogenetics and phylogenomics.</title>
        <authorList>
            <person name="Vandepol N."/>
            <person name="Liber J."/>
            <person name="Desiro A."/>
            <person name="Na H."/>
            <person name="Kennedy M."/>
            <person name="Barry K."/>
            <person name="Grigoriev I.V."/>
            <person name="Miller A.N."/>
            <person name="O'Donnell K."/>
            <person name="Stajich J.E."/>
            <person name="Bonito G."/>
        </authorList>
    </citation>
    <scope>NUCLEOTIDE SEQUENCE</scope>
    <source>
        <strain evidence="2">REB-010B</strain>
    </source>
</reference>
<feature type="region of interest" description="Disordered" evidence="1">
    <location>
        <begin position="1"/>
        <end position="193"/>
    </location>
</feature>
<gene>
    <name evidence="2" type="ORF">BGZ99_006249</name>
</gene>
<feature type="region of interest" description="Disordered" evidence="1">
    <location>
        <begin position="590"/>
        <end position="610"/>
    </location>
</feature>
<feature type="compositionally biased region" description="Low complexity" evidence="1">
    <location>
        <begin position="176"/>
        <end position="189"/>
    </location>
</feature>
<sequence>MDHHWRPSPSARSQPSQGSESVSQTSQASQSPQAPEQPHARPASASTSSASTSTTSTTNIPSSSIPHTSTSSEYVLSSAPTRSSSTGRARSYKAGSSAGSQSSTSSGSRSSRTPTVAHERGRRVSADGRTSRLGGPSSRLGLPQRQQTRRTDFTGNATVGRYSSRDRASRNINRANISSTSNTGNTGSGPTLRRQVNMNAELRAIDRPRTSGRMYMGGLTVQSPSTTSSSRAGTSRTITSQTLSRDAHTARRNVPRSGLVSGGLTSSSPSMPSQGYNSKASMSSLEMMKVLSQAFHQSSRARCDSNMFEKLPTEILCTILGYVVDPGEDKLSMSDDGDGPKTGNSLFYWYLDHNRSLLRLVCRTWNETILAMAREVNVQLTSDESMEALLRIVSTKERTTVAFDPQRPQRIHPASVNNNSSHTSASSNAQQGPTMAVRRSARLQGTSTATTPNPPPNTRPSRSLHSEWEWGSFNPAAVQENSRVGINMSTVSDIAESHGIQHHRYPWLVQHIMQQQCERRRIVKQTFIPIQGFFNPPPKRLQSSSTTSSESSATRTNPWACPPFINTIAVKGNLPQLSDPKEEVILSAGYSGTHPRPGGGAVDGSSSKSQYHMSNGVQGSMLDHWLRSAVPKKLRTFSISRSADFGLNSLLSLPESLTKLSIARCPKITGGILSMGFRRLSNLTSLTVCSDIMFTDESFVVALHSLAHLCRLVYIYPCDPIQPAWRDLFRYCSSCELYHRRITTKTFIRQLLMPELPPHIKDFSFEMDEPKFQHVRVDSLDQTQHGFDSAENTKFSLSLWSANPDDKAAACSSIAFTKLEVGWCGFDLSSTPLRSWWPDSLTRLDLSKSVVTGSRFDVPPQLQELVLSYPLEPNEISASGSSDVPTEAKYFPESLTRLEVHAVPYHVCCDMQDNPSRKVTSWMAYVDKMLLAVPHHLEHFTINCFQVPAVDSLAAMQDRVQHTLKSWTVRLLCPQRPRQSGFSSLQLYAPIVYVDESSDEEDWMNNDSSEEYEGLYSEDSDDTSVDSQPEGEDHILGQLDAYHHRRVHRGRAALRQAAESVTAEQYDVTPIRLREATKGMKVLEKLEVEVNYQHYRFCKAIWKGGMGLSEPINSVGKRGAYAKRQEGHDHEGMDVNNETMDMAASKSEGVRIAAEDGHVRKKQRLAATALTNANEAMQDRKGKGKAVDRERGFDRVAVDTKGKGKKVDYDEEMALSSATLSKSVQAGSKRPWRDMSEDDLIISKKAELRRSELMGHARAGGRPKTEIRYWNNSCCGKRCLGWIRMHHT</sequence>
<dbReference type="EMBL" id="JAAAIP010000042">
    <property type="protein sequence ID" value="KAG0328076.1"/>
    <property type="molecule type" value="Genomic_DNA"/>
</dbReference>
<evidence type="ECO:0008006" key="4">
    <source>
        <dbReference type="Google" id="ProtNLM"/>
    </source>
</evidence>
<name>A0A9P6RT38_9FUNG</name>
<evidence type="ECO:0000256" key="1">
    <source>
        <dbReference type="SAM" id="MobiDB-lite"/>
    </source>
</evidence>
<keyword evidence="3" id="KW-1185">Reference proteome</keyword>
<feature type="compositionally biased region" description="Low complexity" evidence="1">
    <location>
        <begin position="221"/>
        <end position="240"/>
    </location>
</feature>
<comment type="caution">
    <text evidence="2">The sequence shown here is derived from an EMBL/GenBank/DDBJ whole genome shotgun (WGS) entry which is preliminary data.</text>
</comment>
<feature type="compositionally biased region" description="Low complexity" evidence="1">
    <location>
        <begin position="257"/>
        <end position="278"/>
    </location>
</feature>
<dbReference type="Proteomes" id="UP000738325">
    <property type="component" value="Unassembled WGS sequence"/>
</dbReference>
<feature type="compositionally biased region" description="Acidic residues" evidence="1">
    <location>
        <begin position="999"/>
        <end position="1024"/>
    </location>
</feature>
<dbReference type="OrthoDB" id="2438061at2759"/>
<feature type="compositionally biased region" description="Low complexity" evidence="1">
    <location>
        <begin position="7"/>
        <end position="72"/>
    </location>
</feature>
<proteinExistence type="predicted"/>
<evidence type="ECO:0000313" key="2">
    <source>
        <dbReference type="EMBL" id="KAG0328076.1"/>
    </source>
</evidence>
<dbReference type="Gene3D" id="3.80.10.10">
    <property type="entry name" value="Ribonuclease Inhibitor"/>
    <property type="match status" value="1"/>
</dbReference>
<feature type="region of interest" description="Disordered" evidence="1">
    <location>
        <begin position="534"/>
        <end position="557"/>
    </location>
</feature>
<organism evidence="2 3">
    <name type="scientific">Dissophora globulifera</name>
    <dbReference type="NCBI Taxonomy" id="979702"/>
    <lineage>
        <taxon>Eukaryota</taxon>
        <taxon>Fungi</taxon>
        <taxon>Fungi incertae sedis</taxon>
        <taxon>Mucoromycota</taxon>
        <taxon>Mortierellomycotina</taxon>
        <taxon>Mortierellomycetes</taxon>
        <taxon>Mortierellales</taxon>
        <taxon>Mortierellaceae</taxon>
        <taxon>Dissophora</taxon>
    </lineage>
</organism>
<accession>A0A9P6RT38</accession>
<dbReference type="SUPFAM" id="SSF52047">
    <property type="entry name" value="RNI-like"/>
    <property type="match status" value="1"/>
</dbReference>
<evidence type="ECO:0000313" key="3">
    <source>
        <dbReference type="Proteomes" id="UP000738325"/>
    </source>
</evidence>
<dbReference type="InterPro" id="IPR032675">
    <property type="entry name" value="LRR_dom_sf"/>
</dbReference>
<feature type="region of interest" description="Disordered" evidence="1">
    <location>
        <begin position="401"/>
        <end position="465"/>
    </location>
</feature>
<feature type="region of interest" description="Disordered" evidence="1">
    <location>
        <begin position="221"/>
        <end position="279"/>
    </location>
</feature>
<feature type="compositionally biased region" description="Low complexity" evidence="1">
    <location>
        <begin position="94"/>
        <end position="113"/>
    </location>
</feature>
<feature type="region of interest" description="Disordered" evidence="1">
    <location>
        <begin position="999"/>
        <end position="1030"/>
    </location>
</feature>
<protein>
    <recommendedName>
        <fullName evidence="4">F-box domain-containing protein</fullName>
    </recommendedName>
</protein>
<feature type="compositionally biased region" description="Low complexity" evidence="1">
    <location>
        <begin position="543"/>
        <end position="556"/>
    </location>
</feature>
<feature type="compositionally biased region" description="Low complexity" evidence="1">
    <location>
        <begin position="414"/>
        <end position="429"/>
    </location>
</feature>
<feature type="compositionally biased region" description="Basic and acidic residues" evidence="1">
    <location>
        <begin position="117"/>
        <end position="130"/>
    </location>
</feature>